<feature type="domain" description="ABC transporter" evidence="9">
    <location>
        <begin position="162"/>
        <end position="391"/>
    </location>
</feature>
<gene>
    <name evidence="11" type="ORF">DRE_04404</name>
</gene>
<dbReference type="CDD" id="cd03250">
    <property type="entry name" value="ABCC_MRP_domain1"/>
    <property type="match status" value="1"/>
</dbReference>
<dbReference type="GO" id="GO:0140359">
    <property type="term" value="F:ABC-type transporter activity"/>
    <property type="evidence" value="ECO:0007669"/>
    <property type="project" value="InterPro"/>
</dbReference>
<evidence type="ECO:0000259" key="10">
    <source>
        <dbReference type="PROSITE" id="PS50929"/>
    </source>
</evidence>
<dbReference type="InterPro" id="IPR003593">
    <property type="entry name" value="AAA+_ATPase"/>
</dbReference>
<dbReference type="PROSITE" id="PS50893">
    <property type="entry name" value="ABC_TRANSPORTER_2"/>
    <property type="match status" value="2"/>
</dbReference>
<dbReference type="SMART" id="SM00382">
    <property type="entry name" value="AAA"/>
    <property type="match status" value="2"/>
</dbReference>
<evidence type="ECO:0008006" key="13">
    <source>
        <dbReference type="Google" id="ProtNLM"/>
    </source>
</evidence>
<dbReference type="HOGENOM" id="CLU_000604_27_9_1"/>
<feature type="transmembrane region" description="Helical" evidence="8">
    <location>
        <begin position="570"/>
        <end position="587"/>
    </location>
</feature>
<dbReference type="InterPro" id="IPR017871">
    <property type="entry name" value="ABC_transporter-like_CS"/>
</dbReference>
<dbReference type="OrthoDB" id="6500128at2759"/>
<dbReference type="GO" id="GO:0016020">
    <property type="term" value="C:membrane"/>
    <property type="evidence" value="ECO:0007669"/>
    <property type="project" value="UniProtKB-SubCell"/>
</dbReference>
<comment type="subcellular location">
    <subcellularLocation>
        <location evidence="1">Membrane</location>
        <topology evidence="1">Multi-pass membrane protein</topology>
    </subcellularLocation>
</comment>
<dbReference type="PROSITE" id="PS50929">
    <property type="entry name" value="ABC_TM1F"/>
    <property type="match status" value="1"/>
</dbReference>
<feature type="transmembrane region" description="Helical" evidence="8">
    <location>
        <begin position="674"/>
        <end position="697"/>
    </location>
</feature>
<evidence type="ECO:0000256" key="1">
    <source>
        <dbReference type="ARBA" id="ARBA00004141"/>
    </source>
</evidence>
<dbReference type="AlphaFoldDB" id="W7HR42"/>
<feature type="transmembrane region" description="Helical" evidence="8">
    <location>
        <begin position="593"/>
        <end position="611"/>
    </location>
</feature>
<keyword evidence="12" id="KW-1185">Reference proteome</keyword>
<evidence type="ECO:0000256" key="5">
    <source>
        <dbReference type="ARBA" id="ARBA00022840"/>
    </source>
</evidence>
<evidence type="ECO:0000313" key="11">
    <source>
        <dbReference type="EMBL" id="EWC46461.1"/>
    </source>
</evidence>
<dbReference type="PANTHER" id="PTHR24223:SF399">
    <property type="entry name" value="ABC TRANSPORTER ATNG"/>
    <property type="match status" value="1"/>
</dbReference>
<dbReference type="SUPFAM" id="SSF90123">
    <property type="entry name" value="ABC transporter transmembrane region"/>
    <property type="match status" value="1"/>
</dbReference>
<reference evidence="11 12" key="1">
    <citation type="submission" date="2013-05" db="EMBL/GenBank/DDBJ databases">
        <title>Drechslerella stenobrocha genome reveals carnivorous origination and mechanical trapping mechanism of predatory fungi.</title>
        <authorList>
            <person name="Liu X."/>
            <person name="Zhang W."/>
            <person name="Liu K."/>
        </authorList>
    </citation>
    <scope>NUCLEOTIDE SEQUENCE [LARGE SCALE GENOMIC DNA]</scope>
    <source>
        <strain evidence="11 12">248</strain>
    </source>
</reference>
<dbReference type="Gene3D" id="3.40.50.300">
    <property type="entry name" value="P-loop containing nucleotide triphosphate hydrolases"/>
    <property type="match status" value="2"/>
</dbReference>
<sequence length="1017" mass="112777">MGLESRVSEKIEALRDSEDKAAQKLRWNIALGLGLSNISAEGSKWLTFILFAAISYIRHTNGSQVMDVKTLFTSLAILSIVLLKIEWFIQSMPSIVNAFGCFTRIEEFLMTEVELDDALLFQQKRVAQHKRSPPSWSLGPKKDEVEMWNVGHTSTGLPKPILQVVRLSAGWGQEGLPVLKDLSFDIFPGQVTMLIGPVGCGKSTLLQTLIGETTTYRGLATISCRSAIAYCAQTPWLVNKTIRDNIIGVSRFDPTWYQEVVRCCCLVKDLMLYAKGDQTLVGSQGVGLSGGQKQRIALARAVYSRKPILLLDDIFSGLDAATGEYICNRLLGPGGLLRRNNNTVLLATHAVHHLPFADTVIVMSKEGSIKSHGAPETFTSGSTSDDELIMEGLKGEDWYPQDTCDGDKEVIYDAAYEKMCTSKEASTYVDHTPQNQKGPSAFRYYIKSIGWRHTLIFGCLAITQASFWNVLTIWLNDWSNEPDPTKTGFYMTVYTGLVFFFFAAFAIWVWHFHRWVMSVSSINLHTWQLNTMMRSKMAYFNTTDVGVTTNRFSQDLAQVDMDLPTAMHSFIETVLVVIGTVGISLLATPWIAVALPFLGFVFYSVVCFYLQTSRQLRLLDMGAKAPLYSHFQETLSGISTIRAFCWENAFREECGTLLSKSQQPSYYLSTSQRWFAMVLDMIVAILAFAIVLIVVYLRNSLNSGYIGLALLNTMSLSASLKIAILFYTNLEISLGAVTRMCEFNNTATKEDDEDKHHPPALEWPQSGNIVYRNYSASHMPNSDIVLNSINLDIPPGSKVGICGRSGSGKSSTVAGLFRLLEVQSGSISLDGVDISKVPINALRGRLNVLSQEPFFLAGTIRENMSYAHVSGECTELDSKDILEALATVGLKDKVLNLEGGLDAAFDLQGLLSHGERQLFCLARAMLRDSSVIVLDEFTSSVDQESDDVMQKVLREYFWGKTVVTVAHRLNTIVDYDTVIVLDKGNIVEMGNPHQLLRQSGSAFKALYDLHEGPSAAS</sequence>
<dbReference type="Gene3D" id="1.20.1560.10">
    <property type="entry name" value="ABC transporter type 1, transmembrane domain"/>
    <property type="match status" value="2"/>
</dbReference>
<dbReference type="InterPro" id="IPR050173">
    <property type="entry name" value="ABC_transporter_C-like"/>
</dbReference>
<protein>
    <recommendedName>
        <fullName evidence="13">P-loop containing nucleoside triphosphate hydrolase protein</fullName>
    </recommendedName>
</protein>
<dbReference type="PANTHER" id="PTHR24223">
    <property type="entry name" value="ATP-BINDING CASSETTE SUB-FAMILY C"/>
    <property type="match status" value="1"/>
</dbReference>
<evidence type="ECO:0000256" key="3">
    <source>
        <dbReference type="ARBA" id="ARBA00022692"/>
    </source>
</evidence>
<evidence type="ECO:0000256" key="2">
    <source>
        <dbReference type="ARBA" id="ARBA00022448"/>
    </source>
</evidence>
<dbReference type="CDD" id="cd18580">
    <property type="entry name" value="ABC_6TM_ABCC_D2"/>
    <property type="match status" value="1"/>
</dbReference>
<organism evidence="11 12">
    <name type="scientific">Drechslerella stenobrocha 248</name>
    <dbReference type="NCBI Taxonomy" id="1043628"/>
    <lineage>
        <taxon>Eukaryota</taxon>
        <taxon>Fungi</taxon>
        <taxon>Dikarya</taxon>
        <taxon>Ascomycota</taxon>
        <taxon>Pezizomycotina</taxon>
        <taxon>Orbiliomycetes</taxon>
        <taxon>Orbiliales</taxon>
        <taxon>Orbiliaceae</taxon>
        <taxon>Drechslerella</taxon>
    </lineage>
</organism>
<dbReference type="GO" id="GO:0005524">
    <property type="term" value="F:ATP binding"/>
    <property type="evidence" value="ECO:0007669"/>
    <property type="project" value="UniProtKB-KW"/>
</dbReference>
<keyword evidence="2" id="KW-0813">Transport</keyword>
<dbReference type="GO" id="GO:0016887">
    <property type="term" value="F:ATP hydrolysis activity"/>
    <property type="evidence" value="ECO:0007669"/>
    <property type="project" value="InterPro"/>
</dbReference>
<dbReference type="Pfam" id="PF00664">
    <property type="entry name" value="ABC_membrane"/>
    <property type="match status" value="1"/>
</dbReference>
<keyword evidence="3 8" id="KW-0812">Transmembrane</keyword>
<name>W7HR42_9PEZI</name>
<keyword evidence="7 8" id="KW-0472">Membrane</keyword>
<keyword evidence="6 8" id="KW-1133">Transmembrane helix</keyword>
<feature type="transmembrane region" description="Helical" evidence="8">
    <location>
        <begin position="487"/>
        <end position="510"/>
    </location>
</feature>
<evidence type="ECO:0000259" key="9">
    <source>
        <dbReference type="PROSITE" id="PS50893"/>
    </source>
</evidence>
<feature type="domain" description="ABC transporter" evidence="9">
    <location>
        <begin position="769"/>
        <end position="1008"/>
    </location>
</feature>
<evidence type="ECO:0000256" key="4">
    <source>
        <dbReference type="ARBA" id="ARBA00022741"/>
    </source>
</evidence>
<dbReference type="InterPro" id="IPR044726">
    <property type="entry name" value="ABCC_6TM_D2"/>
</dbReference>
<proteinExistence type="predicted"/>
<evidence type="ECO:0000256" key="6">
    <source>
        <dbReference type="ARBA" id="ARBA00022989"/>
    </source>
</evidence>
<dbReference type="FunFam" id="3.40.50.300:FF:000838">
    <property type="entry name" value="ABC multidrug transporter (Eurofung)"/>
    <property type="match status" value="1"/>
</dbReference>
<dbReference type="Proteomes" id="UP000024837">
    <property type="component" value="Unassembled WGS sequence"/>
</dbReference>
<dbReference type="CDD" id="cd03244">
    <property type="entry name" value="ABCC_MRP_domain2"/>
    <property type="match status" value="1"/>
</dbReference>
<keyword evidence="5" id="KW-0067">ATP-binding</keyword>
<feature type="domain" description="ABC transmembrane type-1" evidence="10">
    <location>
        <begin position="459"/>
        <end position="731"/>
    </location>
</feature>
<dbReference type="InterPro" id="IPR027417">
    <property type="entry name" value="P-loop_NTPase"/>
</dbReference>
<dbReference type="InterPro" id="IPR011527">
    <property type="entry name" value="ABC1_TM_dom"/>
</dbReference>
<dbReference type="SUPFAM" id="SSF52540">
    <property type="entry name" value="P-loop containing nucleoside triphosphate hydrolases"/>
    <property type="match status" value="2"/>
</dbReference>
<feature type="transmembrane region" description="Helical" evidence="8">
    <location>
        <begin position="703"/>
        <end position="730"/>
    </location>
</feature>
<dbReference type="InterPro" id="IPR036640">
    <property type="entry name" value="ABC1_TM_sf"/>
</dbReference>
<dbReference type="EMBL" id="KI966418">
    <property type="protein sequence ID" value="EWC46461.1"/>
    <property type="molecule type" value="Genomic_DNA"/>
</dbReference>
<evidence type="ECO:0000313" key="12">
    <source>
        <dbReference type="Proteomes" id="UP000024837"/>
    </source>
</evidence>
<dbReference type="InterPro" id="IPR003439">
    <property type="entry name" value="ABC_transporter-like_ATP-bd"/>
</dbReference>
<dbReference type="PROSITE" id="PS00211">
    <property type="entry name" value="ABC_TRANSPORTER_1"/>
    <property type="match status" value="2"/>
</dbReference>
<evidence type="ECO:0000256" key="7">
    <source>
        <dbReference type="ARBA" id="ARBA00023136"/>
    </source>
</evidence>
<accession>W7HR42</accession>
<feature type="transmembrane region" description="Helical" evidence="8">
    <location>
        <begin position="455"/>
        <end position="475"/>
    </location>
</feature>
<dbReference type="Pfam" id="PF00005">
    <property type="entry name" value="ABC_tran"/>
    <property type="match status" value="2"/>
</dbReference>
<keyword evidence="4" id="KW-0547">Nucleotide-binding</keyword>
<evidence type="ECO:0000256" key="8">
    <source>
        <dbReference type="SAM" id="Phobius"/>
    </source>
</evidence>